<dbReference type="InterPro" id="IPR007119">
    <property type="entry name" value="Phage_tail_spike_N"/>
</dbReference>
<dbReference type="InterPro" id="IPR048799">
    <property type="entry name" value="P68_RBP_TagC-like_beta-prop"/>
</dbReference>
<gene>
    <name evidence="3" type="ORF">DY78_GL002370</name>
</gene>
<name>A0A0R2NS11_9LACO</name>
<evidence type="ECO:0000313" key="4">
    <source>
        <dbReference type="Proteomes" id="UP000050920"/>
    </source>
</evidence>
<protein>
    <recommendedName>
        <fullName evidence="5">Prophage tail endopeptidase domain-containing protein</fullName>
    </recommendedName>
</protein>
<evidence type="ECO:0008006" key="5">
    <source>
        <dbReference type="Google" id="ProtNLM"/>
    </source>
</evidence>
<dbReference type="AlphaFoldDB" id="A0A0R2NS11"/>
<evidence type="ECO:0000259" key="1">
    <source>
        <dbReference type="Pfam" id="PF06605"/>
    </source>
</evidence>
<dbReference type="InterPro" id="IPR010572">
    <property type="entry name" value="Tail_dom"/>
</dbReference>
<proteinExistence type="predicted"/>
<feature type="domain" description="P68 RBP/TagC-like beta-propeller" evidence="2">
    <location>
        <begin position="555"/>
        <end position="748"/>
    </location>
</feature>
<dbReference type="Pfam" id="PF21311">
    <property type="entry name" value="Phage_RBD_prop"/>
    <property type="match status" value="1"/>
</dbReference>
<evidence type="ECO:0000259" key="2">
    <source>
        <dbReference type="Pfam" id="PF21311"/>
    </source>
</evidence>
<sequence length="786" mass="86881">MYDSNLNETASYTLENHGIPYFGHTYTCQIEDTDNGKLWEDTNTFSVLNQYKPAADKNACMYFDWAGPDGRIYRYAVTNIADESGQQASGILPYTTFTGTNKLAFDLSGIDIDDKSWISPTLKEVAEYVLASSGWTIGECDSMNINTDDPTNFAISGAASAQDALSTMVTSFDCEIRAYIVVDQYGNVTQTVDLVASLQPQISSSYSTLQDESTDLYSGTASAQVGADTTQGRTIEYRAGLAGFERQEDRTAFYTRLYPTGENDVTVNDVNGDSPYVVDQDAQDYWLGANQPYRTLKIQNEYILNKSALLTWAQEQLKVYNHPAFTYTITTAFMDPDDMPMLGATNYIVNFDMLPALTVLAEVIELEIHDDAPTNNVVTYGEYRTLNPTTPALIAKMQSSLTSAIAKAQASADSIQPVIAHPDGLDFAQGDTSKRLILSAYEGTENISAYIDPLGFDWSRTDTNGLVDTTYAKTGYLNVIPAGTLGNIRGQIDGDYITDDPEISINDNTWAKFGSFDAYDNGVDEVMQHAEQLSDGRWITSQADCTYTLRDASLKYVSKMSVTNGGHGTSFGVTIEDGTIYIFAPLKTSAGYDLVKIPYTAGQTLDTDDVTHLLSFDHYIRVNYDATNDYFGLTDDSLNYYVLQGSDVRNGVDNILYQIALTDYGYDIDTQIYQGQLLDFPYVYFQSGNQNENDTCQIYAINLIHEGECFNYLYDFPDKLALTGYIEPEGLVFATINGTRVLMNCLTSTVGINTTPKTEYFYQVALTTRAPMTANSGTNDDSTDND</sequence>
<accession>A0A0R2NS11</accession>
<dbReference type="EMBL" id="AYGX02000042">
    <property type="protein sequence ID" value="KRO28471.1"/>
    <property type="molecule type" value="Genomic_DNA"/>
</dbReference>
<feature type="domain" description="Tail spike" evidence="1">
    <location>
        <begin position="230"/>
        <end position="332"/>
    </location>
</feature>
<evidence type="ECO:0000313" key="3">
    <source>
        <dbReference type="EMBL" id="KRO28471.1"/>
    </source>
</evidence>
<comment type="caution">
    <text evidence="3">The sequence shown here is derived from an EMBL/GenBank/DDBJ whole genome shotgun (WGS) entry which is preliminary data.</text>
</comment>
<dbReference type="Pfam" id="PF06605">
    <property type="entry name" value="Prophage_tail"/>
    <property type="match status" value="1"/>
</dbReference>
<organism evidence="3 4">
    <name type="scientific">Lactiplantibacillus fabifermentans DSM 21115</name>
    <dbReference type="NCBI Taxonomy" id="1413187"/>
    <lineage>
        <taxon>Bacteria</taxon>
        <taxon>Bacillati</taxon>
        <taxon>Bacillota</taxon>
        <taxon>Bacilli</taxon>
        <taxon>Lactobacillales</taxon>
        <taxon>Lactobacillaceae</taxon>
        <taxon>Lactiplantibacillus</taxon>
    </lineage>
</organism>
<keyword evidence="4" id="KW-1185">Reference proteome</keyword>
<dbReference type="Proteomes" id="UP000050920">
    <property type="component" value="Unassembled WGS sequence"/>
</dbReference>
<dbReference type="NCBIfam" id="TIGR01665">
    <property type="entry name" value="put_anti_recept"/>
    <property type="match status" value="1"/>
</dbReference>
<reference evidence="3 4" key="1">
    <citation type="journal article" date="2015" name="Genome Announc.">
        <title>Expanding the biotechnology potential of lactobacilli through comparative genomics of 213 strains and associated genera.</title>
        <authorList>
            <person name="Sun Z."/>
            <person name="Harris H.M."/>
            <person name="McCann A."/>
            <person name="Guo C."/>
            <person name="Argimon S."/>
            <person name="Zhang W."/>
            <person name="Yang X."/>
            <person name="Jeffery I.B."/>
            <person name="Cooney J.C."/>
            <person name="Kagawa T.F."/>
            <person name="Liu W."/>
            <person name="Song Y."/>
            <person name="Salvetti E."/>
            <person name="Wrobel A."/>
            <person name="Rasinkangas P."/>
            <person name="Parkhill J."/>
            <person name="Rea M.C."/>
            <person name="O'Sullivan O."/>
            <person name="Ritari J."/>
            <person name="Douillard F.P."/>
            <person name="Paul Ross R."/>
            <person name="Yang R."/>
            <person name="Briner A.E."/>
            <person name="Felis G.E."/>
            <person name="de Vos W.M."/>
            <person name="Barrangou R."/>
            <person name="Klaenhammer T.R."/>
            <person name="Caufield P.W."/>
            <person name="Cui Y."/>
            <person name="Zhang H."/>
            <person name="O'Toole P.W."/>
        </authorList>
    </citation>
    <scope>NUCLEOTIDE SEQUENCE [LARGE SCALE GENOMIC DNA]</scope>
    <source>
        <strain evidence="3 4">DSM 21115</strain>
    </source>
</reference>